<dbReference type="InterPro" id="IPR020846">
    <property type="entry name" value="MFS_dom"/>
</dbReference>
<keyword evidence="2 6" id="KW-0812">Transmembrane</keyword>
<feature type="transmembrane region" description="Helical" evidence="6">
    <location>
        <begin position="208"/>
        <end position="234"/>
    </location>
</feature>
<comment type="caution">
    <text evidence="8">The sequence shown here is derived from an EMBL/GenBank/DDBJ whole genome shotgun (WGS) entry which is preliminary data.</text>
</comment>
<keyword evidence="3 6" id="KW-1133">Transmembrane helix</keyword>
<evidence type="ECO:0000256" key="1">
    <source>
        <dbReference type="ARBA" id="ARBA00004141"/>
    </source>
</evidence>
<dbReference type="Proteomes" id="UP000053831">
    <property type="component" value="Unassembled WGS sequence"/>
</dbReference>
<evidence type="ECO:0000313" key="9">
    <source>
        <dbReference type="Proteomes" id="UP000053831"/>
    </source>
</evidence>
<keyword evidence="4 6" id="KW-0472">Membrane</keyword>
<proteinExistence type="predicted"/>
<comment type="subcellular location">
    <subcellularLocation>
        <location evidence="1">Membrane</location>
        <topology evidence="1">Multi-pass membrane protein</topology>
    </subcellularLocation>
</comment>
<dbReference type="AlphaFoldDB" id="A0A0M8N4I6"/>
<reference evidence="8 9" key="1">
    <citation type="submission" date="2015-07" db="EMBL/GenBank/DDBJ databases">
        <title>The genome of the fungus Escovopsis weberi, a specialized disease agent of ant agriculture.</title>
        <authorList>
            <person name="de Man T.J."/>
            <person name="Stajich J.E."/>
            <person name="Kubicek C.P."/>
            <person name="Chenthamara K."/>
            <person name="Atanasova L."/>
            <person name="Druzhinina I.S."/>
            <person name="Birnbaum S."/>
            <person name="Barribeau S.M."/>
            <person name="Teiling C."/>
            <person name="Suen G."/>
            <person name="Currie C."/>
            <person name="Gerardo N.M."/>
        </authorList>
    </citation>
    <scope>NUCLEOTIDE SEQUENCE [LARGE SCALE GENOMIC DNA]</scope>
</reference>
<dbReference type="InterPro" id="IPR036259">
    <property type="entry name" value="MFS_trans_sf"/>
</dbReference>
<feature type="transmembrane region" description="Helical" evidence="6">
    <location>
        <begin position="150"/>
        <end position="169"/>
    </location>
</feature>
<dbReference type="OrthoDB" id="433512at2759"/>
<name>A0A0M8N4I6_ESCWE</name>
<evidence type="ECO:0000313" key="8">
    <source>
        <dbReference type="EMBL" id="KOS20454.1"/>
    </source>
</evidence>
<feature type="transmembrane region" description="Helical" evidence="6">
    <location>
        <begin position="258"/>
        <end position="276"/>
    </location>
</feature>
<dbReference type="STRING" id="150374.A0A0M8N4I6"/>
<evidence type="ECO:0000256" key="3">
    <source>
        <dbReference type="ARBA" id="ARBA00022989"/>
    </source>
</evidence>
<organism evidence="8 9">
    <name type="scientific">Escovopsis weberi</name>
    <dbReference type="NCBI Taxonomy" id="150374"/>
    <lineage>
        <taxon>Eukaryota</taxon>
        <taxon>Fungi</taxon>
        <taxon>Dikarya</taxon>
        <taxon>Ascomycota</taxon>
        <taxon>Pezizomycotina</taxon>
        <taxon>Sordariomycetes</taxon>
        <taxon>Hypocreomycetidae</taxon>
        <taxon>Hypocreales</taxon>
        <taxon>Hypocreaceae</taxon>
        <taxon>Escovopsis</taxon>
    </lineage>
</organism>
<feature type="compositionally biased region" description="Polar residues" evidence="5">
    <location>
        <begin position="531"/>
        <end position="541"/>
    </location>
</feature>
<feature type="domain" description="Major facilitator superfamily (MFS) profile" evidence="7">
    <location>
        <begin position="68"/>
        <end position="576"/>
    </location>
</feature>
<dbReference type="InterPro" id="IPR005828">
    <property type="entry name" value="MFS_sugar_transport-like"/>
</dbReference>
<evidence type="ECO:0000259" key="7">
    <source>
        <dbReference type="PROSITE" id="PS50850"/>
    </source>
</evidence>
<dbReference type="EMBL" id="LGSR01000017">
    <property type="protein sequence ID" value="KOS20454.1"/>
    <property type="molecule type" value="Genomic_DNA"/>
</dbReference>
<dbReference type="SUPFAM" id="SSF103473">
    <property type="entry name" value="MFS general substrate transporter"/>
    <property type="match status" value="1"/>
</dbReference>
<evidence type="ECO:0000256" key="6">
    <source>
        <dbReference type="SAM" id="Phobius"/>
    </source>
</evidence>
<dbReference type="PROSITE" id="PS50850">
    <property type="entry name" value="MFS"/>
    <property type="match status" value="1"/>
</dbReference>
<protein>
    <submittedName>
        <fullName evidence="8">Inorganic phosphate transporter PHO84</fullName>
    </submittedName>
</protein>
<dbReference type="PANTHER" id="PTHR24064">
    <property type="entry name" value="SOLUTE CARRIER FAMILY 22 MEMBER"/>
    <property type="match status" value="1"/>
</dbReference>
<sequence length="576" mass="62526">MSAAVDNTQVLPQPAVSLRLTRNDTIGGNNAFHNFYNDFSHITDPNLRRRMALSEIDKVPFGLYHVRAVLVAGAGFLVDSYDIFTINFLTSLFGLAFWGGSVERNGYGGSNGIMPESVNQALKASTSAGIVLGMITFGRLADAFGRRRMYGIELVIVICGTFCCTLAAPSPTISAVGLLAFWRIFIGVGIGGDYPLSSVITSEWRGALMAAVFAMQGFGQLFASIVSLIMIVAFKDAYINAPNEAACGEECRAAADRSWRIIVGIGAIPACFALYYRITIPETPRYTFDIAHDVEKADADIKAYVSKNPRTGQQDKNKRGRVFQERNLEIPRASWSDVANYLEDWGNFKVLLGTTLSWFFMDLAYYGLGMNYPMVLHAIGSTGHGLSAAMGKIGAITGQAISIAFLGRNSSPDCKNEHCSPRLNDLLKLFALFMLLGTLTSLLIPETKGLTLEEISGESPTSYNAGCNGSILESPEMTESSPEKRRFWRRRARKVNSGGTDEFALSNRSQVTTVQETGTSDEIGLAGGTAASGSQLRYQQQEPPAWGAGWGRIDRGPVPLNESLQLQDVGALLKET</sequence>
<gene>
    <name evidence="8" type="ORF">ESCO_005378</name>
</gene>
<feature type="region of interest" description="Disordered" evidence="5">
    <location>
        <begin position="464"/>
        <end position="484"/>
    </location>
</feature>
<feature type="region of interest" description="Disordered" evidence="5">
    <location>
        <begin position="513"/>
        <end position="541"/>
    </location>
</feature>
<accession>A0A0M8N4I6</accession>
<dbReference type="GO" id="GO:0016020">
    <property type="term" value="C:membrane"/>
    <property type="evidence" value="ECO:0007669"/>
    <property type="project" value="UniProtKB-SubCell"/>
</dbReference>
<evidence type="ECO:0000256" key="4">
    <source>
        <dbReference type="ARBA" id="ARBA00023136"/>
    </source>
</evidence>
<dbReference type="Pfam" id="PF00083">
    <property type="entry name" value="Sugar_tr"/>
    <property type="match status" value="1"/>
</dbReference>
<dbReference type="Gene3D" id="1.20.1250.20">
    <property type="entry name" value="MFS general substrate transporter like domains"/>
    <property type="match status" value="3"/>
</dbReference>
<feature type="transmembrane region" description="Helical" evidence="6">
    <location>
        <begin position="61"/>
        <end position="78"/>
    </location>
</feature>
<dbReference type="GO" id="GO:0022857">
    <property type="term" value="F:transmembrane transporter activity"/>
    <property type="evidence" value="ECO:0007669"/>
    <property type="project" value="InterPro"/>
</dbReference>
<evidence type="ECO:0000256" key="5">
    <source>
        <dbReference type="SAM" id="MobiDB-lite"/>
    </source>
</evidence>
<keyword evidence="9" id="KW-1185">Reference proteome</keyword>
<feature type="transmembrane region" description="Helical" evidence="6">
    <location>
        <begin position="83"/>
        <end position="101"/>
    </location>
</feature>
<evidence type="ECO:0000256" key="2">
    <source>
        <dbReference type="ARBA" id="ARBA00022692"/>
    </source>
</evidence>